<keyword evidence="8 9" id="KW-0472">Membrane</keyword>
<feature type="transmembrane region" description="Helical" evidence="10">
    <location>
        <begin position="7"/>
        <end position="27"/>
    </location>
</feature>
<dbReference type="EMBL" id="CP017675">
    <property type="protein sequence ID" value="APB34427.1"/>
    <property type="molecule type" value="Genomic_DNA"/>
</dbReference>
<dbReference type="InterPro" id="IPR002615">
    <property type="entry name" value="PSI_PsaJ"/>
</dbReference>
<reference evidence="11 12" key="1">
    <citation type="submission" date="2016-10" db="EMBL/GenBank/DDBJ databases">
        <title>Description of Gloeomargarita lithophora gen. nov., sp. nov., a thylakoid-bearing basal-branching cyanobacterium with intracellular carbonates, and proposal for Gloeomargaritales ord. nov.</title>
        <authorList>
            <person name="Moreira D."/>
            <person name="Tavera R."/>
            <person name="Benzerara K."/>
            <person name="Skouri-Panet F."/>
            <person name="Couradeau E."/>
            <person name="Gerard E."/>
            <person name="Loussert C."/>
            <person name="Novelo E."/>
            <person name="Zivanovic Y."/>
            <person name="Lopez-Garcia P."/>
        </authorList>
    </citation>
    <scope>NUCLEOTIDE SEQUENCE [LARGE SCALE GENOMIC DNA]</scope>
    <source>
        <strain evidence="11 12">D10</strain>
    </source>
</reference>
<evidence type="ECO:0000256" key="1">
    <source>
        <dbReference type="ARBA" id="ARBA00002115"/>
    </source>
</evidence>
<protein>
    <recommendedName>
        <fullName evidence="4 9">Photosystem I reaction center subunit IX</fullName>
    </recommendedName>
</protein>
<comment type="function">
    <text evidence="1 9">May help in the organization of the PsaE and PsaF subunits.</text>
</comment>
<accession>A0A1J0AEU9</accession>
<keyword evidence="12" id="KW-1185">Reference proteome</keyword>
<dbReference type="RefSeq" id="WP_071454868.1">
    <property type="nucleotide sequence ID" value="NZ_CP017675.1"/>
</dbReference>
<organism evidence="11 12">
    <name type="scientific">Gloeomargarita lithophora Alchichica-D10</name>
    <dbReference type="NCBI Taxonomy" id="1188229"/>
    <lineage>
        <taxon>Bacteria</taxon>
        <taxon>Bacillati</taxon>
        <taxon>Cyanobacteriota</taxon>
        <taxon>Cyanophyceae</taxon>
        <taxon>Gloeomargaritales</taxon>
        <taxon>Gloeomargaritaceae</taxon>
        <taxon>Gloeomargarita</taxon>
    </lineage>
</organism>
<comment type="subcellular location">
    <subcellularLocation>
        <location evidence="2 9">Cellular thylakoid membrane</location>
        <topology evidence="2 9">Single-pass membrane protein</topology>
    </subcellularLocation>
</comment>
<dbReference type="HAMAP" id="MF_00522">
    <property type="entry name" value="PSI_PsaJ"/>
    <property type="match status" value="1"/>
</dbReference>
<dbReference type="Gene3D" id="1.20.5.510">
    <property type="entry name" value="Single helix bin"/>
    <property type="match status" value="1"/>
</dbReference>
<evidence type="ECO:0000256" key="4">
    <source>
        <dbReference type="ARBA" id="ARBA00019868"/>
    </source>
</evidence>
<comment type="similarity">
    <text evidence="3 9">Belongs to the PsaJ family.</text>
</comment>
<evidence type="ECO:0000256" key="7">
    <source>
        <dbReference type="ARBA" id="ARBA00023078"/>
    </source>
</evidence>
<dbReference type="GO" id="GO:0015979">
    <property type="term" value="P:photosynthesis"/>
    <property type="evidence" value="ECO:0007669"/>
    <property type="project" value="UniProtKB-UniRule"/>
</dbReference>
<evidence type="ECO:0000256" key="3">
    <source>
        <dbReference type="ARBA" id="ARBA00006318"/>
    </source>
</evidence>
<dbReference type="InterPro" id="IPR036062">
    <property type="entry name" value="PSI_PsaJ_sf"/>
</dbReference>
<evidence type="ECO:0000313" key="11">
    <source>
        <dbReference type="EMBL" id="APB34427.1"/>
    </source>
</evidence>
<evidence type="ECO:0000313" key="12">
    <source>
        <dbReference type="Proteomes" id="UP000180235"/>
    </source>
</evidence>
<gene>
    <name evidence="9" type="primary">psaJ</name>
    <name evidence="11" type="ORF">GlitD10_2098</name>
</gene>
<dbReference type="GO" id="GO:0031676">
    <property type="term" value="C:plasma membrane-derived thylakoid membrane"/>
    <property type="evidence" value="ECO:0007669"/>
    <property type="project" value="UniProtKB-SubCell"/>
</dbReference>
<dbReference type="GO" id="GO:0009522">
    <property type="term" value="C:photosystem I"/>
    <property type="evidence" value="ECO:0007669"/>
    <property type="project" value="UniProtKB-KW"/>
</dbReference>
<dbReference type="SUPFAM" id="SSF81544">
    <property type="entry name" value="Subunit IX of photosystem I reaction centre, PsaJ"/>
    <property type="match status" value="1"/>
</dbReference>
<evidence type="ECO:0000256" key="10">
    <source>
        <dbReference type="SAM" id="Phobius"/>
    </source>
</evidence>
<dbReference type="AlphaFoldDB" id="A0A1J0AEU9"/>
<dbReference type="Proteomes" id="UP000180235">
    <property type="component" value="Chromosome"/>
</dbReference>
<evidence type="ECO:0000256" key="9">
    <source>
        <dbReference type="HAMAP-Rule" id="MF_00522"/>
    </source>
</evidence>
<proteinExistence type="inferred from homology"/>
<evidence type="ECO:0000256" key="6">
    <source>
        <dbReference type="ARBA" id="ARBA00022989"/>
    </source>
</evidence>
<keyword evidence="7 9" id="KW-0793">Thylakoid</keyword>
<dbReference type="OrthoDB" id="532702at2"/>
<evidence type="ECO:0000256" key="2">
    <source>
        <dbReference type="ARBA" id="ARBA00004376"/>
    </source>
</evidence>
<keyword evidence="9" id="KW-0603">Photosystem I</keyword>
<dbReference type="PANTHER" id="PTHR36082:SF2">
    <property type="entry name" value="PHOTOSYSTEM I REACTION CENTER SUBUNIT IX"/>
    <property type="match status" value="1"/>
</dbReference>
<sequence>MQDLLKYLSVAPVLLTVWMFIIAGILIELNRFYPDVLALPF</sequence>
<name>A0A1J0AEU9_9CYAN</name>
<keyword evidence="5 9" id="KW-0812">Transmembrane</keyword>
<dbReference type="KEGG" id="glt:GlitD10_2098"/>
<dbReference type="STRING" id="1188229.GlitD10_2098"/>
<evidence type="ECO:0000256" key="8">
    <source>
        <dbReference type="ARBA" id="ARBA00023136"/>
    </source>
</evidence>
<keyword evidence="9" id="KW-0602">Photosynthesis</keyword>
<keyword evidence="6 9" id="KW-1133">Transmembrane helix</keyword>
<evidence type="ECO:0000256" key="5">
    <source>
        <dbReference type="ARBA" id="ARBA00022692"/>
    </source>
</evidence>
<dbReference type="Pfam" id="PF01701">
    <property type="entry name" value="PSI_PsaJ"/>
    <property type="match status" value="1"/>
</dbReference>
<dbReference type="PANTHER" id="PTHR36082">
    <property type="match status" value="1"/>
</dbReference>